<dbReference type="InterPro" id="IPR036366">
    <property type="entry name" value="PGBDSf"/>
</dbReference>
<dbReference type="EMBL" id="OX597816">
    <property type="protein sequence ID" value="CAI9719142.1"/>
    <property type="molecule type" value="Genomic_DNA"/>
</dbReference>
<evidence type="ECO:0000256" key="2">
    <source>
        <dbReference type="SAM" id="Phobius"/>
    </source>
</evidence>
<organism evidence="4 5">
    <name type="scientific">Octopus vulgaris</name>
    <name type="common">Common octopus</name>
    <dbReference type="NCBI Taxonomy" id="6645"/>
    <lineage>
        <taxon>Eukaryota</taxon>
        <taxon>Metazoa</taxon>
        <taxon>Spiralia</taxon>
        <taxon>Lophotrochozoa</taxon>
        <taxon>Mollusca</taxon>
        <taxon>Cephalopoda</taxon>
        <taxon>Coleoidea</taxon>
        <taxon>Octopodiformes</taxon>
        <taxon>Octopoda</taxon>
        <taxon>Incirrata</taxon>
        <taxon>Octopodidae</taxon>
        <taxon>Octopus</taxon>
    </lineage>
</organism>
<proteinExistence type="predicted"/>
<dbReference type="InterPro" id="IPR002477">
    <property type="entry name" value="Peptidoglycan-bd-like"/>
</dbReference>
<keyword evidence="2" id="KW-1133">Transmembrane helix</keyword>
<evidence type="ECO:0000313" key="4">
    <source>
        <dbReference type="EMBL" id="CAI9719142.1"/>
    </source>
</evidence>
<reference evidence="4" key="1">
    <citation type="submission" date="2023-08" db="EMBL/GenBank/DDBJ databases">
        <authorList>
            <person name="Alioto T."/>
            <person name="Alioto T."/>
            <person name="Gomez Garrido J."/>
        </authorList>
    </citation>
    <scope>NUCLEOTIDE SEQUENCE</scope>
</reference>
<keyword evidence="1" id="KW-0482">Metalloprotease</keyword>
<keyword evidence="2" id="KW-0812">Transmembrane</keyword>
<feature type="transmembrane region" description="Helical" evidence="2">
    <location>
        <begin position="6"/>
        <end position="28"/>
    </location>
</feature>
<evidence type="ECO:0000256" key="1">
    <source>
        <dbReference type="ARBA" id="ARBA00023049"/>
    </source>
</evidence>
<dbReference type="InterPro" id="IPR036365">
    <property type="entry name" value="PGBD-like_sf"/>
</dbReference>
<dbReference type="SUPFAM" id="SSF47090">
    <property type="entry name" value="PGBD-like"/>
    <property type="match status" value="1"/>
</dbReference>
<dbReference type="Gene3D" id="1.10.101.10">
    <property type="entry name" value="PGBD-like superfamily/PGBD"/>
    <property type="match status" value="1"/>
</dbReference>
<gene>
    <name evidence="4" type="ORF">OCTVUL_1B021841</name>
</gene>
<accession>A0AA36AQ25</accession>
<dbReference type="AlphaFoldDB" id="A0AA36AQ25"/>
<feature type="domain" description="Peptidoglycan binding-like" evidence="3">
    <location>
        <begin position="41"/>
        <end position="83"/>
    </location>
</feature>
<keyword evidence="5" id="KW-1185">Reference proteome</keyword>
<dbReference type="Pfam" id="PF01471">
    <property type="entry name" value="PG_binding_1"/>
    <property type="match status" value="1"/>
</dbReference>
<sequence length="129" mass="13419">MELITIAGQLYVSLIILLFGLFTTDALVRKVISTNEDGLDYLSQFGYLTPQSPETGNLRTDKSMEDAIRQFQRMAGITVTGVMVVVVTAAGSAGCCCGSGSDGGNANSLAKAGGGGSDGDEAKNQIIEY</sequence>
<keyword evidence="1" id="KW-0378">Hydrolase</keyword>
<keyword evidence="2" id="KW-0472">Membrane</keyword>
<dbReference type="GO" id="GO:0008237">
    <property type="term" value="F:metallopeptidase activity"/>
    <property type="evidence" value="ECO:0007669"/>
    <property type="project" value="UniProtKB-KW"/>
</dbReference>
<keyword evidence="1" id="KW-0645">Protease</keyword>
<evidence type="ECO:0000259" key="3">
    <source>
        <dbReference type="Pfam" id="PF01471"/>
    </source>
</evidence>
<dbReference type="Proteomes" id="UP001162480">
    <property type="component" value="Chromosome 3"/>
</dbReference>
<protein>
    <recommendedName>
        <fullName evidence="3">Peptidoglycan binding-like domain-containing protein</fullName>
    </recommendedName>
</protein>
<evidence type="ECO:0000313" key="5">
    <source>
        <dbReference type="Proteomes" id="UP001162480"/>
    </source>
</evidence>
<name>A0AA36AQ25_OCTVU</name>